<keyword evidence="2" id="KW-1185">Reference proteome</keyword>
<sequence>MKFIIEHLDNLSKWIITEYKHCYEIAKREGVDLLITGVNIDGLPSSEKRFHEIVDVKKSIILDPKAEEQLVPEDFNYTDVIVIGGILGDHPPKGRTKTLLSDRFPEAKKRNIGKMQFTIDGALYVAIQVMKGKRIQDIPVIFGLKIITELKGIKEEIVLPFAYPIVNGMPLISHELIKYLVGNRQFSLKWGEYEDISDWQRV</sequence>
<evidence type="ECO:0000313" key="1">
    <source>
        <dbReference type="EMBL" id="WWQ59555.1"/>
    </source>
</evidence>
<dbReference type="Proteomes" id="UP001432202">
    <property type="component" value="Chromosome"/>
</dbReference>
<dbReference type="RefSeq" id="WP_338598818.1">
    <property type="nucleotide sequence ID" value="NZ_CP146016.1"/>
</dbReference>
<accession>A0AAX4KXH2</accession>
<dbReference type="InterPro" id="IPR007364">
    <property type="entry name" value="SFM1-like"/>
</dbReference>
<gene>
    <name evidence="1" type="ORF">V6M85_08630</name>
</gene>
<name>A0AAX4KXH2_9CREN</name>
<dbReference type="Pfam" id="PF04252">
    <property type="entry name" value="SFM1-like"/>
    <property type="match status" value="1"/>
</dbReference>
<protein>
    <submittedName>
        <fullName evidence="1">Uncharacterized protein</fullName>
    </submittedName>
</protein>
<dbReference type="EMBL" id="CP146016">
    <property type="protein sequence ID" value="WWQ59555.1"/>
    <property type="molecule type" value="Genomic_DNA"/>
</dbReference>
<reference evidence="1 2" key="1">
    <citation type="submission" date="2024-02" db="EMBL/GenBank/DDBJ databases">
        <title>STSV induces naive adaptation in Sulfolobus.</title>
        <authorList>
            <person name="Xiang X."/>
            <person name="Song M."/>
        </authorList>
    </citation>
    <scope>NUCLEOTIDE SEQUENCE [LARGE SCALE GENOMIC DNA]</scope>
    <source>
        <strain evidence="1 2">RT2</strain>
    </source>
</reference>
<dbReference type="PANTHER" id="PTHR35517">
    <property type="entry name" value="PROTEIN ARGININE N-METHYLTRANSFERASE SFM1"/>
    <property type="match status" value="1"/>
</dbReference>
<proteinExistence type="predicted"/>
<dbReference type="GO" id="GO:0035241">
    <property type="term" value="F:protein-arginine omega-N monomethyltransferase activity"/>
    <property type="evidence" value="ECO:0007669"/>
    <property type="project" value="TreeGrafter"/>
</dbReference>
<dbReference type="GeneID" id="89336829"/>
<dbReference type="AlphaFoldDB" id="A0AAX4KXH2"/>
<evidence type="ECO:0000313" key="2">
    <source>
        <dbReference type="Proteomes" id="UP001432202"/>
    </source>
</evidence>
<dbReference type="PANTHER" id="PTHR35517:SF1">
    <property type="entry name" value="PROTEIN ARGININE N-METHYLTRANSFERASE SFM1"/>
    <property type="match status" value="1"/>
</dbReference>
<organism evidence="1 2">
    <name type="scientific">Sulfolobus tengchongensis</name>
    <dbReference type="NCBI Taxonomy" id="207809"/>
    <lineage>
        <taxon>Archaea</taxon>
        <taxon>Thermoproteota</taxon>
        <taxon>Thermoprotei</taxon>
        <taxon>Sulfolobales</taxon>
        <taxon>Sulfolobaceae</taxon>
        <taxon>Sulfolobus</taxon>
    </lineage>
</organism>